<keyword evidence="1 2" id="KW-0732">Signal</keyword>
<dbReference type="InterPro" id="IPR026444">
    <property type="entry name" value="Secre_tail"/>
</dbReference>
<reference evidence="4 5" key="1">
    <citation type="submission" date="2016-10" db="EMBL/GenBank/DDBJ databases">
        <authorList>
            <person name="Varghese N."/>
            <person name="Submissions S."/>
        </authorList>
    </citation>
    <scope>NUCLEOTIDE SEQUENCE [LARGE SCALE GENOMIC DNA]</scope>
    <source>
        <strain evidence="4 5">RHA_55</strain>
    </source>
</reference>
<dbReference type="Pfam" id="PF18962">
    <property type="entry name" value="Por_Secre_tail"/>
    <property type="match status" value="1"/>
</dbReference>
<feature type="domain" description="Secretion system C-terminal sorting" evidence="3">
    <location>
        <begin position="455"/>
        <end position="518"/>
    </location>
</feature>
<dbReference type="STRING" id="1249933.SAMN04489797_1430"/>
<feature type="signal peptide" evidence="2">
    <location>
        <begin position="1"/>
        <end position="18"/>
    </location>
</feature>
<name>A0A1H1RJF7_9FLAO</name>
<protein>
    <submittedName>
        <fullName evidence="4">Por secretion system C-terminal sorting domain-containing protein</fullName>
    </submittedName>
</protein>
<gene>
    <name evidence="4" type="ORF">SAMN04489797_1430</name>
</gene>
<evidence type="ECO:0000256" key="2">
    <source>
        <dbReference type="SAM" id="SignalP"/>
    </source>
</evidence>
<dbReference type="EMBL" id="LT629774">
    <property type="protein sequence ID" value="SDS35861.1"/>
    <property type="molecule type" value="Genomic_DNA"/>
</dbReference>
<dbReference type="RefSeq" id="WP_092445652.1">
    <property type="nucleotide sequence ID" value="NZ_LT629774.1"/>
</dbReference>
<evidence type="ECO:0000313" key="4">
    <source>
        <dbReference type="EMBL" id="SDS35861.1"/>
    </source>
</evidence>
<keyword evidence="5" id="KW-1185">Reference proteome</keyword>
<evidence type="ECO:0000259" key="3">
    <source>
        <dbReference type="Pfam" id="PF18962"/>
    </source>
</evidence>
<dbReference type="NCBIfam" id="TIGR04183">
    <property type="entry name" value="Por_Secre_tail"/>
    <property type="match status" value="1"/>
</dbReference>
<evidence type="ECO:0000313" key="5">
    <source>
        <dbReference type="Proteomes" id="UP000198963"/>
    </source>
</evidence>
<organism evidence="4 5">
    <name type="scientific">Winogradskyella sediminis</name>
    <dbReference type="NCBI Taxonomy" id="1382466"/>
    <lineage>
        <taxon>Bacteria</taxon>
        <taxon>Pseudomonadati</taxon>
        <taxon>Bacteroidota</taxon>
        <taxon>Flavobacteriia</taxon>
        <taxon>Flavobacteriales</taxon>
        <taxon>Flavobacteriaceae</taxon>
        <taxon>Winogradskyella</taxon>
    </lineage>
</organism>
<sequence length="520" mass="55911">MKYRFLALLSIFCLSIGAQDLSRTMTVTAGTSMIIKSGTSLDASELNLKSTSDRFATVLDETGSVSSGTVVNYDRYVNVVGTSAGGGNDLISLPVKATGATFGDFLDYNRDGTATTANSEYMANSGTIYAFGPYSNVQKAYINYNAATDLAVSLERAVGYRAATNSGQTLRFTGTISTETETVSITTVDDYKWNSVGNPYPTYIDSQAFLTANESNLDPASTAIYAYNNGAGSGPGTIGDFTIINYLTNTSLNIAPGQGFLLANSGTTAHDINFTTAMRLFSGEDDFIAGRNDNVQQMLRLKAEHANADFATEIYFNNFSTQGLDPGYDAKLFGEASLSFSLFSHLVEDNEGASMAIQSLETLNEEVAIPLGLRVSEGEQVTFSIENSTLSSDIEVYLEDNLTNTFTLLNDGNYTFVANTEISGTGRFYLRLGNVTLSQIDNEVNSLNLYTANQKIVVKGQLLETTQVSVYDSLGRLVMGSSLETGSNANEIDATQLSTGIYIVKLTNGKQKLTKKVILK</sequence>
<accession>A0A1H1RJF7</accession>
<evidence type="ECO:0000256" key="1">
    <source>
        <dbReference type="ARBA" id="ARBA00022729"/>
    </source>
</evidence>
<feature type="chain" id="PRO_5009258924" evidence="2">
    <location>
        <begin position="19"/>
        <end position="520"/>
    </location>
</feature>
<dbReference type="AlphaFoldDB" id="A0A1H1RJF7"/>
<dbReference type="Proteomes" id="UP000198963">
    <property type="component" value="Chromosome I"/>
</dbReference>
<proteinExistence type="predicted"/>